<dbReference type="Pfam" id="PF13840">
    <property type="entry name" value="ACT_7"/>
    <property type="match status" value="2"/>
</dbReference>
<gene>
    <name evidence="3" type="ORF">POCULU_LOCUS7454</name>
</gene>
<dbReference type="OrthoDB" id="58529at2759"/>
<name>A0A9N9CEP4_9GLOM</name>
<accession>A0A9N9CEP4</accession>
<feature type="domain" description="CASTOR ACT" evidence="2">
    <location>
        <begin position="297"/>
        <end position="355"/>
    </location>
</feature>
<sequence>MSITILPHRLRLLSIPKASLHLFAQSLTRNIVFPPDDQPIFSITETAVEISIVADAETVERDFARFREGNNIEIMDDLFRALVLGDEGLDNSGKRINDISYFLSRVGVSVFYLSTYQEDIALVKEKNLPLVMQTLCPTFTFTNGSPSFSSIPSLIPTDRSVPSPPAEDDDEPFQPEQMSFAVPLTAERPFDSPVIMVGDSSHMHSDNPFFSGMMVEFEDQGTMRKREITNDEEIAAEVRRQCTKRVTPHRLKMGVHRKRETNSLEATSEGITIVTDETVLKEFPEHTLNMSSVPILLRCIYIDISRFGLDKYGVLYSISNPLISNGINLLYLSTLKTANVLVQHCDLDRSFRILAQTAQQS</sequence>
<organism evidence="3 4">
    <name type="scientific">Paraglomus occultum</name>
    <dbReference type="NCBI Taxonomy" id="144539"/>
    <lineage>
        <taxon>Eukaryota</taxon>
        <taxon>Fungi</taxon>
        <taxon>Fungi incertae sedis</taxon>
        <taxon>Mucoromycota</taxon>
        <taxon>Glomeromycotina</taxon>
        <taxon>Glomeromycetes</taxon>
        <taxon>Paraglomerales</taxon>
        <taxon>Paraglomeraceae</taxon>
        <taxon>Paraglomus</taxon>
    </lineage>
</organism>
<dbReference type="SUPFAM" id="SSF55021">
    <property type="entry name" value="ACT-like"/>
    <property type="match status" value="2"/>
</dbReference>
<evidence type="ECO:0000313" key="4">
    <source>
        <dbReference type="Proteomes" id="UP000789572"/>
    </source>
</evidence>
<feature type="domain" description="CASTOR ACT" evidence="2">
    <location>
        <begin position="76"/>
        <end position="136"/>
    </location>
</feature>
<dbReference type="AlphaFoldDB" id="A0A9N9CEP4"/>
<keyword evidence="4" id="KW-1185">Reference proteome</keyword>
<proteinExistence type="predicted"/>
<dbReference type="GO" id="GO:0046394">
    <property type="term" value="P:carboxylic acid biosynthetic process"/>
    <property type="evidence" value="ECO:0007669"/>
    <property type="project" value="UniProtKB-ARBA"/>
</dbReference>
<dbReference type="InterPro" id="IPR051719">
    <property type="entry name" value="CASTOR_mTORC1"/>
</dbReference>
<reference evidence="3" key="1">
    <citation type="submission" date="2021-06" db="EMBL/GenBank/DDBJ databases">
        <authorList>
            <person name="Kallberg Y."/>
            <person name="Tangrot J."/>
            <person name="Rosling A."/>
        </authorList>
    </citation>
    <scope>NUCLEOTIDE SEQUENCE</scope>
    <source>
        <strain evidence="3">IA702</strain>
    </source>
</reference>
<comment type="caution">
    <text evidence="3">The sequence shown here is derived from an EMBL/GenBank/DDBJ whole genome shotgun (WGS) entry which is preliminary data.</text>
</comment>
<dbReference type="Gene3D" id="3.30.2130.10">
    <property type="entry name" value="VC0802-like"/>
    <property type="match status" value="2"/>
</dbReference>
<dbReference type="InterPro" id="IPR045865">
    <property type="entry name" value="ACT-like_dom_sf"/>
</dbReference>
<dbReference type="GO" id="GO:0006520">
    <property type="term" value="P:amino acid metabolic process"/>
    <property type="evidence" value="ECO:0007669"/>
    <property type="project" value="UniProtKB-ARBA"/>
</dbReference>
<dbReference type="InterPro" id="IPR027795">
    <property type="entry name" value="CASTOR_ACT_dom"/>
</dbReference>
<evidence type="ECO:0000259" key="2">
    <source>
        <dbReference type="Pfam" id="PF13840"/>
    </source>
</evidence>
<dbReference type="PANTHER" id="PTHR31131">
    <property type="entry name" value="CHROMOSOME 1, WHOLE GENOME SHOTGUN SEQUENCE"/>
    <property type="match status" value="1"/>
</dbReference>
<dbReference type="Proteomes" id="UP000789572">
    <property type="component" value="Unassembled WGS sequence"/>
</dbReference>
<feature type="region of interest" description="Disordered" evidence="1">
    <location>
        <begin position="152"/>
        <end position="174"/>
    </location>
</feature>
<dbReference type="EMBL" id="CAJVPJ010001697">
    <property type="protein sequence ID" value="CAG8600825.1"/>
    <property type="molecule type" value="Genomic_DNA"/>
</dbReference>
<protein>
    <submittedName>
        <fullName evidence="3">8201_t:CDS:1</fullName>
    </submittedName>
</protein>
<dbReference type="PANTHER" id="PTHR31131:SF6">
    <property type="entry name" value="CASTOR ACT DOMAIN-CONTAINING PROTEIN"/>
    <property type="match status" value="1"/>
</dbReference>
<evidence type="ECO:0000256" key="1">
    <source>
        <dbReference type="SAM" id="MobiDB-lite"/>
    </source>
</evidence>
<evidence type="ECO:0000313" key="3">
    <source>
        <dbReference type="EMBL" id="CAG8600825.1"/>
    </source>
</evidence>